<gene>
    <name evidence="1" type="ORF">SAMN04487911_12836</name>
</gene>
<proteinExistence type="predicted"/>
<protein>
    <submittedName>
        <fullName evidence="1">Uncharacterized protein</fullName>
    </submittedName>
</protein>
<dbReference type="Gene3D" id="3.40.50.2300">
    <property type="match status" value="1"/>
</dbReference>
<dbReference type="OrthoDB" id="893108at2"/>
<dbReference type="EMBL" id="FQYX01000028">
    <property type="protein sequence ID" value="SHJ63675.1"/>
    <property type="molecule type" value="Genomic_DNA"/>
</dbReference>
<dbReference type="AlphaFoldDB" id="A0A1M6KXL5"/>
<organism evidence="1 2">
    <name type="scientific">Arenibacter nanhaiticus</name>
    <dbReference type="NCBI Taxonomy" id="558155"/>
    <lineage>
        <taxon>Bacteria</taxon>
        <taxon>Pseudomonadati</taxon>
        <taxon>Bacteroidota</taxon>
        <taxon>Flavobacteriia</taxon>
        <taxon>Flavobacteriales</taxon>
        <taxon>Flavobacteriaceae</taxon>
        <taxon>Arenibacter</taxon>
    </lineage>
</organism>
<reference evidence="1 2" key="1">
    <citation type="submission" date="2016-11" db="EMBL/GenBank/DDBJ databases">
        <authorList>
            <person name="Jaros S."/>
            <person name="Januszkiewicz K."/>
            <person name="Wedrychowicz H."/>
        </authorList>
    </citation>
    <scope>NUCLEOTIDE SEQUENCE [LARGE SCALE GENOMIC DNA]</scope>
    <source>
        <strain evidence="1 2">CGMCC 1.8863</strain>
    </source>
</reference>
<dbReference type="RefSeq" id="WP_072765486.1">
    <property type="nucleotide sequence ID" value="NZ_FQYX01000028.1"/>
</dbReference>
<keyword evidence="2" id="KW-1185">Reference proteome</keyword>
<sequence length="385" mass="44943">MSKKYNVLWIDDQHKDLSAVHKTATDFDIQLWPFKSMNGGCGELEANLSKYDAILLDAKFFENEDDKPGSEDTQWIYDTKDRIRDLDKSLQYFVLTGQAKTYASEEFNKAFKNVFEKGKDEDEDTLFKMLVQACQNRELTRLKHKYKKQFEICTDAYIGSKHFDRVIDIIKDVENPEKIKVAQDMLNPMRKILEALFDKLNEIGLIPDEIRKKQGSLNGSSYFLSGNNHNYEYHSELIHPMVAENIYRLLNITQDGSHDNGKKLRADEYLSLSKNHKLYKSTIYLLLDILEYMKDFLDENTDKNLNQEKWEVRKFTATIDSISGKVIEIQDSGWGVFESDDKTKTIKIPDYMMEKHKLKLDQIIKATTKPSPDGTRTYIDEIFIE</sequence>
<accession>A0A1M6KXL5</accession>
<evidence type="ECO:0000313" key="1">
    <source>
        <dbReference type="EMBL" id="SHJ63675.1"/>
    </source>
</evidence>
<dbReference type="STRING" id="558155.SAMN04487911_12836"/>
<name>A0A1M6KXL5_9FLAO</name>
<dbReference type="Proteomes" id="UP000184231">
    <property type="component" value="Unassembled WGS sequence"/>
</dbReference>
<evidence type="ECO:0000313" key="2">
    <source>
        <dbReference type="Proteomes" id="UP000184231"/>
    </source>
</evidence>